<dbReference type="InterPro" id="IPR051604">
    <property type="entry name" value="Ergot_Alk_Oxidoreductase"/>
</dbReference>
<dbReference type="SUPFAM" id="SSF51735">
    <property type="entry name" value="NAD(P)-binding Rossmann-fold domains"/>
    <property type="match status" value="1"/>
</dbReference>
<keyword evidence="3" id="KW-1185">Reference proteome</keyword>
<dbReference type="Gene3D" id="3.40.50.720">
    <property type="entry name" value="NAD(P)-binding Rossmann-like Domain"/>
    <property type="match status" value="1"/>
</dbReference>
<dbReference type="Pfam" id="PF13460">
    <property type="entry name" value="NAD_binding_10"/>
    <property type="match status" value="1"/>
</dbReference>
<accession>A0A3S0Y6V0</accession>
<reference evidence="2 3" key="1">
    <citation type="submission" date="2018-12" db="EMBL/GenBank/DDBJ databases">
        <title>three novel Halomonas strain isolated from plants.</title>
        <authorList>
            <person name="Sun C."/>
        </authorList>
    </citation>
    <scope>NUCLEOTIDE SEQUENCE [LARGE SCALE GENOMIC DNA]</scope>
    <source>
        <strain evidence="2 3">DSM 19434</strain>
    </source>
</reference>
<dbReference type="Pfam" id="PF11066">
    <property type="entry name" value="DUF2867"/>
    <property type="match status" value="1"/>
</dbReference>
<name>A0A3S0Y6V0_9GAMM</name>
<protein>
    <submittedName>
        <fullName evidence="2">DUF2867 domain-containing protein</fullName>
    </submittedName>
</protein>
<feature type="domain" description="NAD(P)-binding" evidence="1">
    <location>
        <begin position="12"/>
        <end position="118"/>
    </location>
</feature>
<dbReference type="Proteomes" id="UP000287336">
    <property type="component" value="Unassembled WGS sequence"/>
</dbReference>
<evidence type="ECO:0000313" key="2">
    <source>
        <dbReference type="EMBL" id="RUR33914.1"/>
    </source>
</evidence>
<dbReference type="AlphaFoldDB" id="A0A3S0Y6V0"/>
<organism evidence="2 3">
    <name type="scientific">Vreelandella andesensis</name>
    <dbReference type="NCBI Taxonomy" id="447567"/>
    <lineage>
        <taxon>Bacteria</taxon>
        <taxon>Pseudomonadati</taxon>
        <taxon>Pseudomonadota</taxon>
        <taxon>Gammaproteobacteria</taxon>
        <taxon>Oceanospirillales</taxon>
        <taxon>Halomonadaceae</taxon>
        <taxon>Vreelandella</taxon>
    </lineage>
</organism>
<gene>
    <name evidence="2" type="ORF">ELY33_01370</name>
</gene>
<evidence type="ECO:0000313" key="3">
    <source>
        <dbReference type="Proteomes" id="UP000287336"/>
    </source>
</evidence>
<comment type="caution">
    <text evidence="2">The sequence shown here is derived from an EMBL/GenBank/DDBJ whole genome shotgun (WGS) entry which is preliminary data.</text>
</comment>
<dbReference type="InterPro" id="IPR036291">
    <property type="entry name" value="NAD(P)-bd_dom_sf"/>
</dbReference>
<dbReference type="EMBL" id="RZHG01000003">
    <property type="protein sequence ID" value="RUR33914.1"/>
    <property type="molecule type" value="Genomic_DNA"/>
</dbReference>
<dbReference type="InterPro" id="IPR016040">
    <property type="entry name" value="NAD(P)-bd_dom"/>
</dbReference>
<dbReference type="SUPFAM" id="SSF55961">
    <property type="entry name" value="Bet v1-like"/>
    <property type="match status" value="1"/>
</dbReference>
<dbReference type="InterPro" id="IPR021295">
    <property type="entry name" value="DUF2867"/>
</dbReference>
<evidence type="ECO:0000259" key="1">
    <source>
        <dbReference type="Pfam" id="PF13460"/>
    </source>
</evidence>
<dbReference type="RefSeq" id="WP_126942821.1">
    <property type="nucleotide sequence ID" value="NZ_RZHG01000003.1"/>
</dbReference>
<dbReference type="PANTHER" id="PTHR43162">
    <property type="match status" value="1"/>
</dbReference>
<sequence length="482" mass="52436">MSAPNPLWLVFGASGYVGRNMVVHLISRGWRVRAAARRCSSMDAEGWSGVDQVRADALDLVTLAPALEGVEVAFYLVHSMAGGRGFPTRDREAAGNFAQAAAAAGVKRIVYLGGLAPERADTEHLASRVETGEILRAGSVPVIELRAGIIIGPGSAAFEVMRDLVAHLPIMVAPRWVSVSSPPVALGDLLNDLTELAQRPEAEGQVFETSGPERLTYAAMMGQLAQALGRRKPLIVPVPLLTPKLSSYWMSLVTGVPAPLARALIGGLRHDLYADDTSLRALVPRICLGFDAAVAAALSAERQILSGEQWREGAFDLRGYRHDISFYGKRMTLTRDCAAPPQSVWRALEGFTAQGKGHFALPLVWRLRAAVNRLMGRRHPGPRRQARAFIKEEVFDVWRVHSVQPGVRLILTSQLCVLGKGGMEIAVAPNTTDGSRITLVLHWHPAGVWGLLYWFLSWPVHMVMLRALLNGLARAATQDRMS</sequence>
<dbReference type="PANTHER" id="PTHR43162:SF1">
    <property type="entry name" value="PRESTALK A DIFFERENTIATION PROTEIN A"/>
    <property type="match status" value="1"/>
</dbReference>
<proteinExistence type="predicted"/>
<dbReference type="OrthoDB" id="9803010at2"/>